<dbReference type="InterPro" id="IPR001060">
    <property type="entry name" value="FCH_dom"/>
</dbReference>
<feature type="coiled-coil region" evidence="2">
    <location>
        <begin position="128"/>
        <end position="202"/>
    </location>
</feature>
<gene>
    <name evidence="4" type="primary">bzz1_1</name>
    <name evidence="4" type="ORF">LTR16_005314</name>
</gene>
<feature type="non-terminal residue" evidence="4">
    <location>
        <position position="279"/>
    </location>
</feature>
<keyword evidence="5" id="KW-1185">Reference proteome</keyword>
<evidence type="ECO:0000313" key="4">
    <source>
        <dbReference type="EMBL" id="KAK5112837.1"/>
    </source>
</evidence>
<accession>A0ABR0KR74</accession>
<proteinExistence type="predicted"/>
<dbReference type="Pfam" id="PF00611">
    <property type="entry name" value="FCH"/>
    <property type="match status" value="1"/>
</dbReference>
<reference evidence="4 5" key="1">
    <citation type="submission" date="2023-08" db="EMBL/GenBank/DDBJ databases">
        <title>Black Yeasts Isolated from many extreme environments.</title>
        <authorList>
            <person name="Coleine C."/>
            <person name="Stajich J.E."/>
            <person name="Selbmann L."/>
        </authorList>
    </citation>
    <scope>NUCLEOTIDE SEQUENCE [LARGE SCALE GENOMIC DNA]</scope>
    <source>
        <strain evidence="4 5">CCFEE 536</strain>
    </source>
</reference>
<name>A0ABR0KR74_9PEZI</name>
<sequence>MAEVDIAPNFGAELKDGFKPVHSWVSNGIAWLDEMQQFYRERSAIEKEYSAKLSALAKKYFEKKAKKSSSLSVGDTPRVTPGSLESASMTTWSVQLNTLESRAAEHDRFSAQLLSNLAEPLKTLGARYEELRKHHAEYAAKLEKERDSSYAELKKTKGRYDSVCQEVENRRKKIDSSFDHGKTKAQNAYQQQQSDMRNVKNTYLININVTNKQKERYYHEYVPDLLDSLQDLSETRVSQLNSIWLQAAQIETSTLARSTDYLNHLSSEIPRNKPVLDSM</sequence>
<comment type="caution">
    <text evidence="4">The sequence shown here is derived from an EMBL/GenBank/DDBJ whole genome shotgun (WGS) entry which is preliminary data.</text>
</comment>
<dbReference type="InterPro" id="IPR031160">
    <property type="entry name" value="F_BAR_dom"/>
</dbReference>
<evidence type="ECO:0000256" key="1">
    <source>
        <dbReference type="PROSITE-ProRule" id="PRU01077"/>
    </source>
</evidence>
<dbReference type="SMART" id="SM00055">
    <property type="entry name" value="FCH"/>
    <property type="match status" value="1"/>
</dbReference>
<keyword evidence="1 2" id="KW-0175">Coiled coil</keyword>
<evidence type="ECO:0000259" key="3">
    <source>
        <dbReference type="PROSITE" id="PS51741"/>
    </source>
</evidence>
<evidence type="ECO:0000313" key="5">
    <source>
        <dbReference type="Proteomes" id="UP001357485"/>
    </source>
</evidence>
<dbReference type="Gene3D" id="1.20.1270.60">
    <property type="entry name" value="Arfaptin homology (AH) domain/BAR domain"/>
    <property type="match status" value="1"/>
</dbReference>
<protein>
    <submittedName>
        <fullName evidence="4">Protein BZZ1</fullName>
    </submittedName>
</protein>
<evidence type="ECO:0000256" key="2">
    <source>
        <dbReference type="SAM" id="Coils"/>
    </source>
</evidence>
<dbReference type="PANTHER" id="PTHR15735:SF21">
    <property type="entry name" value="PROTEIN NERVOUS WRECK"/>
    <property type="match status" value="1"/>
</dbReference>
<dbReference type="PROSITE" id="PS51741">
    <property type="entry name" value="F_BAR"/>
    <property type="match status" value="1"/>
</dbReference>
<dbReference type="EMBL" id="JAVRRA010025455">
    <property type="protein sequence ID" value="KAK5112837.1"/>
    <property type="molecule type" value="Genomic_DNA"/>
</dbReference>
<organism evidence="4 5">
    <name type="scientific">Cryomyces antarcticus</name>
    <dbReference type="NCBI Taxonomy" id="329879"/>
    <lineage>
        <taxon>Eukaryota</taxon>
        <taxon>Fungi</taxon>
        <taxon>Dikarya</taxon>
        <taxon>Ascomycota</taxon>
        <taxon>Pezizomycotina</taxon>
        <taxon>Dothideomycetes</taxon>
        <taxon>Dothideomycetes incertae sedis</taxon>
        <taxon>Cryomyces</taxon>
    </lineage>
</organism>
<dbReference type="InterPro" id="IPR027267">
    <property type="entry name" value="AH/BAR_dom_sf"/>
</dbReference>
<dbReference type="SUPFAM" id="SSF103657">
    <property type="entry name" value="BAR/IMD domain-like"/>
    <property type="match status" value="1"/>
</dbReference>
<feature type="domain" description="F-BAR" evidence="3">
    <location>
        <begin position="8"/>
        <end position="277"/>
    </location>
</feature>
<dbReference type="PANTHER" id="PTHR15735">
    <property type="entry name" value="FCH AND DOUBLE SH3 DOMAINS PROTEIN"/>
    <property type="match status" value="1"/>
</dbReference>
<dbReference type="Proteomes" id="UP001357485">
    <property type="component" value="Unassembled WGS sequence"/>
</dbReference>